<evidence type="ECO:0000256" key="5">
    <source>
        <dbReference type="ARBA" id="ARBA00022741"/>
    </source>
</evidence>
<dbReference type="InterPro" id="IPR007370">
    <property type="entry name" value="Glu_cys_ligase"/>
</dbReference>
<comment type="pathway">
    <text evidence="1 8 9">Sulfur metabolism; glutathione biosynthesis; glutathione from L-cysteine and L-glutamate: step 1/2.</text>
</comment>
<evidence type="ECO:0000256" key="4">
    <source>
        <dbReference type="ARBA" id="ARBA00022684"/>
    </source>
</evidence>
<dbReference type="SUPFAM" id="SSF55931">
    <property type="entry name" value="Glutamine synthetase/guanido kinase"/>
    <property type="match status" value="1"/>
</dbReference>
<dbReference type="Proteomes" id="UP000754644">
    <property type="component" value="Unassembled WGS sequence"/>
</dbReference>
<dbReference type="GO" id="GO:0005829">
    <property type="term" value="C:cytosol"/>
    <property type="evidence" value="ECO:0007669"/>
    <property type="project" value="TreeGrafter"/>
</dbReference>
<dbReference type="GO" id="GO:0005524">
    <property type="term" value="F:ATP binding"/>
    <property type="evidence" value="ECO:0007669"/>
    <property type="project" value="UniProtKB-KW"/>
</dbReference>
<keyword evidence="3 8" id="KW-0436">Ligase</keyword>
<evidence type="ECO:0000256" key="2">
    <source>
        <dbReference type="ARBA" id="ARBA00008772"/>
    </source>
</evidence>
<dbReference type="AlphaFoldDB" id="A0A972W033"/>
<proteinExistence type="inferred from homology"/>
<evidence type="ECO:0000256" key="3">
    <source>
        <dbReference type="ARBA" id="ARBA00022598"/>
    </source>
</evidence>
<dbReference type="GO" id="GO:0006750">
    <property type="term" value="P:glutathione biosynthetic process"/>
    <property type="evidence" value="ECO:0007669"/>
    <property type="project" value="UniProtKB-UniRule"/>
</dbReference>
<evidence type="ECO:0000256" key="6">
    <source>
        <dbReference type="ARBA" id="ARBA00022840"/>
    </source>
</evidence>
<evidence type="ECO:0000313" key="12">
    <source>
        <dbReference type="Proteomes" id="UP000754644"/>
    </source>
</evidence>
<keyword evidence="5 8" id="KW-0547">Nucleotide-binding</keyword>
<comment type="catalytic activity">
    <reaction evidence="7 8 9">
        <text>L-cysteine + L-glutamate + ATP = gamma-L-glutamyl-L-cysteine + ADP + phosphate + H(+)</text>
        <dbReference type="Rhea" id="RHEA:13285"/>
        <dbReference type="ChEBI" id="CHEBI:15378"/>
        <dbReference type="ChEBI" id="CHEBI:29985"/>
        <dbReference type="ChEBI" id="CHEBI:30616"/>
        <dbReference type="ChEBI" id="CHEBI:35235"/>
        <dbReference type="ChEBI" id="CHEBI:43474"/>
        <dbReference type="ChEBI" id="CHEBI:58173"/>
        <dbReference type="ChEBI" id="CHEBI:456216"/>
        <dbReference type="EC" id="6.3.2.2"/>
    </reaction>
</comment>
<evidence type="ECO:0000256" key="1">
    <source>
        <dbReference type="ARBA" id="ARBA00005006"/>
    </source>
</evidence>
<dbReference type="EC" id="6.3.2.2" evidence="8"/>
<dbReference type="PANTHER" id="PTHR38761">
    <property type="entry name" value="GLUTAMATE--CYSTEINE LIGASE"/>
    <property type="match status" value="1"/>
</dbReference>
<evidence type="ECO:0000259" key="10">
    <source>
        <dbReference type="Pfam" id="PF04262"/>
    </source>
</evidence>
<gene>
    <name evidence="8" type="primary">gshA</name>
    <name evidence="11" type="ORF">HQ497_10890</name>
</gene>
<dbReference type="NCBIfam" id="TIGR01434">
    <property type="entry name" value="glu_cys_ligase"/>
    <property type="match status" value="1"/>
</dbReference>
<dbReference type="GO" id="GO:0004357">
    <property type="term" value="F:glutamate-cysteine ligase activity"/>
    <property type="evidence" value="ECO:0007669"/>
    <property type="project" value="UniProtKB-UniRule"/>
</dbReference>
<evidence type="ECO:0000256" key="7">
    <source>
        <dbReference type="ARBA" id="ARBA00048819"/>
    </source>
</evidence>
<sequence>MTHLLTDSLTFLSKAYADGPLEFNRGIEREALRVDAAGKLAQTPHPTFLGSKLTHPTITTDFSESQVELITPVAKTADAALAMLNDVHRYVYSGLGDETLWSASMPCVLGEEQSIPLAQYGPSNIGRLKTTYRQGLSNRYGRAMQTICAIHYNFSVDPSLWQHLSHLEKQTNDKHYRSQRYFDLMRNFRRLSWLPIYLFGASPAACKSFVKGRKHSLQDFDADSLFLENATSLRNGDLGYQSETQAGMLDVCYNSLDNYIGTLAKAICTPHEIYQRLGVKHDQQYLQVSGNILQSEAEFYTTIRAKCVPPKGANFLATLKDEGVEYIEVRLLDVNPYLPLGIDETEIHFLDVFLLYCLLIASPEHDPALCASVTSNLRAVVHNGQDTSTIIDNLGQQQSIKAWGQTVLADLMHVAQWLDKTNGVDVYATSVGAQQAKLADSGKIPSARIIEDMRAEPMPFFRFAMNQSQAHKAEFKRQALSQTELAYFQALSETSRREQAKIEATPGPNFDAYLEAMLKTYQSL</sequence>
<dbReference type="InterPro" id="IPR006334">
    <property type="entry name" value="Glut_cys_ligase"/>
</dbReference>
<keyword evidence="6 8" id="KW-0067">ATP-binding</keyword>
<organism evidence="11 12">
    <name type="scientific">SAR86 cluster bacterium</name>
    <dbReference type="NCBI Taxonomy" id="2030880"/>
    <lineage>
        <taxon>Bacteria</taxon>
        <taxon>Pseudomonadati</taxon>
        <taxon>Pseudomonadota</taxon>
        <taxon>Gammaproteobacteria</taxon>
        <taxon>SAR86 cluster</taxon>
    </lineage>
</organism>
<comment type="caution">
    <text evidence="11">The sequence shown here is derived from an EMBL/GenBank/DDBJ whole genome shotgun (WGS) entry which is preliminary data.</text>
</comment>
<dbReference type="GO" id="GO:0046872">
    <property type="term" value="F:metal ion binding"/>
    <property type="evidence" value="ECO:0007669"/>
    <property type="project" value="TreeGrafter"/>
</dbReference>
<accession>A0A972W033</accession>
<protein>
    <recommendedName>
        <fullName evidence="8">Glutamate--cysteine ligase</fullName>
        <ecNumber evidence="8">6.3.2.2</ecNumber>
    </recommendedName>
    <alternativeName>
        <fullName evidence="8">Gamma-ECS</fullName>
        <shortName evidence="8">GCS</shortName>
    </alternativeName>
    <alternativeName>
        <fullName evidence="8">Gamma-glutamylcysteine synthetase</fullName>
    </alternativeName>
</protein>
<dbReference type="InterPro" id="IPR014746">
    <property type="entry name" value="Gln_synth/guanido_kin_cat_dom"/>
</dbReference>
<feature type="domain" description="Glutamate--cysteine ligase" evidence="10">
    <location>
        <begin position="22"/>
        <end position="380"/>
    </location>
</feature>
<evidence type="ECO:0000313" key="11">
    <source>
        <dbReference type="EMBL" id="NQV65857.1"/>
    </source>
</evidence>
<dbReference type="PANTHER" id="PTHR38761:SF1">
    <property type="entry name" value="GLUTAMATE--CYSTEINE LIGASE"/>
    <property type="match status" value="1"/>
</dbReference>
<dbReference type="HAMAP" id="MF_00578">
    <property type="entry name" value="Glu_cys_ligase"/>
    <property type="match status" value="1"/>
</dbReference>
<comment type="similarity">
    <text evidence="2 8">Belongs to the glutamate--cysteine ligase type 1 family. Type 1 subfamily.</text>
</comment>
<reference evidence="11" key="1">
    <citation type="submission" date="2020-05" db="EMBL/GenBank/DDBJ databases">
        <title>Sulfur intermediates as new biogeochemical hubs in an aquatic model microbial ecosystem.</title>
        <authorList>
            <person name="Vigneron A."/>
        </authorList>
    </citation>
    <scope>NUCLEOTIDE SEQUENCE</scope>
    <source>
        <strain evidence="11">Bin.250</strain>
    </source>
</reference>
<dbReference type="EMBL" id="JABMOJ010000412">
    <property type="protein sequence ID" value="NQV65857.1"/>
    <property type="molecule type" value="Genomic_DNA"/>
</dbReference>
<dbReference type="Pfam" id="PF04262">
    <property type="entry name" value="Glu_cys_ligase"/>
    <property type="match status" value="1"/>
</dbReference>
<dbReference type="Gene3D" id="3.30.590.20">
    <property type="match status" value="1"/>
</dbReference>
<evidence type="ECO:0000256" key="9">
    <source>
        <dbReference type="RuleBase" id="RU004391"/>
    </source>
</evidence>
<name>A0A972W033_9GAMM</name>
<keyword evidence="4 8" id="KW-0317">Glutathione biosynthesis</keyword>
<evidence type="ECO:0000256" key="8">
    <source>
        <dbReference type="HAMAP-Rule" id="MF_00578"/>
    </source>
</evidence>